<keyword evidence="3" id="KW-0804">Transcription</keyword>
<keyword evidence="1" id="KW-0805">Transcription regulation</keyword>
<dbReference type="InterPro" id="IPR032783">
    <property type="entry name" value="AraC_lig"/>
</dbReference>
<keyword evidence="6" id="KW-1185">Reference proteome</keyword>
<dbReference type="SMART" id="SM00342">
    <property type="entry name" value="HTH_ARAC"/>
    <property type="match status" value="1"/>
</dbReference>
<evidence type="ECO:0000313" key="5">
    <source>
        <dbReference type="EMBL" id="MFG6468079.1"/>
    </source>
</evidence>
<dbReference type="SUPFAM" id="SSF46689">
    <property type="entry name" value="Homeodomain-like"/>
    <property type="match status" value="2"/>
</dbReference>
<evidence type="ECO:0000313" key="6">
    <source>
        <dbReference type="Proteomes" id="UP001606303"/>
    </source>
</evidence>
<evidence type="ECO:0000259" key="4">
    <source>
        <dbReference type="PROSITE" id="PS01124"/>
    </source>
</evidence>
<reference evidence="5 6" key="1">
    <citation type="submission" date="2024-08" db="EMBL/GenBank/DDBJ databases">
        <authorList>
            <person name="Lu H."/>
        </authorList>
    </citation>
    <scope>NUCLEOTIDE SEQUENCE [LARGE SCALE GENOMIC DNA]</scope>
    <source>
        <strain evidence="5 6">BYS87W</strain>
    </source>
</reference>
<comment type="caution">
    <text evidence="5">The sequence shown here is derived from an EMBL/GenBank/DDBJ whole genome shotgun (WGS) entry which is preliminary data.</text>
</comment>
<dbReference type="Proteomes" id="UP001606303">
    <property type="component" value="Unassembled WGS sequence"/>
</dbReference>
<evidence type="ECO:0000256" key="2">
    <source>
        <dbReference type="ARBA" id="ARBA00023125"/>
    </source>
</evidence>
<dbReference type="PROSITE" id="PS01124">
    <property type="entry name" value="HTH_ARAC_FAMILY_2"/>
    <property type="match status" value="1"/>
</dbReference>
<accession>A0ABW7H1H6</accession>
<dbReference type="PANTHER" id="PTHR46796:SF7">
    <property type="entry name" value="ARAC FAMILY TRANSCRIPTIONAL REGULATOR"/>
    <property type="match status" value="1"/>
</dbReference>
<dbReference type="SUPFAM" id="SSF51215">
    <property type="entry name" value="Regulatory protein AraC"/>
    <property type="match status" value="1"/>
</dbReference>
<keyword evidence="2" id="KW-0238">DNA-binding</keyword>
<gene>
    <name evidence="5" type="ORF">ACG01O_15740</name>
</gene>
<dbReference type="RefSeq" id="WP_394386013.1">
    <property type="nucleotide sequence ID" value="NZ_JBIGIB010000004.1"/>
</dbReference>
<protein>
    <submittedName>
        <fullName evidence="5">Cupin domain-containing protein</fullName>
    </submittedName>
</protein>
<evidence type="ECO:0000256" key="1">
    <source>
        <dbReference type="ARBA" id="ARBA00023015"/>
    </source>
</evidence>
<dbReference type="Gene3D" id="1.10.10.60">
    <property type="entry name" value="Homeodomain-like"/>
    <property type="match status" value="2"/>
</dbReference>
<organism evidence="5 6">
    <name type="scientific">Pelomonas baiyunensis</name>
    <dbReference type="NCBI Taxonomy" id="3299026"/>
    <lineage>
        <taxon>Bacteria</taxon>
        <taxon>Pseudomonadati</taxon>
        <taxon>Pseudomonadota</taxon>
        <taxon>Betaproteobacteria</taxon>
        <taxon>Burkholderiales</taxon>
        <taxon>Sphaerotilaceae</taxon>
        <taxon>Roseateles</taxon>
    </lineage>
</organism>
<dbReference type="Pfam" id="PF12833">
    <property type="entry name" value="HTH_18"/>
    <property type="match status" value="1"/>
</dbReference>
<dbReference type="InterPro" id="IPR037923">
    <property type="entry name" value="HTH-like"/>
</dbReference>
<name>A0ABW7H1H6_9BURK</name>
<sequence length="282" mass="30352">MADRLAALFRHFAVRAEAFQAGPLCGVNSLEPQAGRGQLHLVREGGVAVYNAGAAEPLRLTEPSLLLYPRPLPHRFVTDPHCGAQFLCAHMAFEGEASHPIAAALPDCVCLPLAAVPQCQPVLAQLFAEAEASHCGRQLMLDRLFEVLLIWVLRELMTLGRLQSGLLAGLSHPRLRGALVAMHEAPQRDWPLEALAEAAGLSRTVFANTFRDVVGCTPGAYLQRWRIGLVQKGLREGRALKHLAAEVGYGGEAALSRAFRAHTGESPRAWRKAALGSSADAA</sequence>
<dbReference type="InterPro" id="IPR009057">
    <property type="entry name" value="Homeodomain-like_sf"/>
</dbReference>
<dbReference type="InterPro" id="IPR050204">
    <property type="entry name" value="AraC_XylS_family_regulators"/>
</dbReference>
<evidence type="ECO:0000256" key="3">
    <source>
        <dbReference type="ARBA" id="ARBA00023163"/>
    </source>
</evidence>
<dbReference type="EMBL" id="JBIGIB010000004">
    <property type="protein sequence ID" value="MFG6468079.1"/>
    <property type="molecule type" value="Genomic_DNA"/>
</dbReference>
<proteinExistence type="predicted"/>
<dbReference type="Pfam" id="PF12852">
    <property type="entry name" value="Cupin_6"/>
    <property type="match status" value="1"/>
</dbReference>
<feature type="domain" description="HTH araC/xylS-type" evidence="4">
    <location>
        <begin position="176"/>
        <end position="273"/>
    </location>
</feature>
<dbReference type="PANTHER" id="PTHR46796">
    <property type="entry name" value="HTH-TYPE TRANSCRIPTIONAL ACTIVATOR RHAS-RELATED"/>
    <property type="match status" value="1"/>
</dbReference>
<dbReference type="InterPro" id="IPR018060">
    <property type="entry name" value="HTH_AraC"/>
</dbReference>